<evidence type="ECO:0000313" key="1">
    <source>
        <dbReference type="EMBL" id="MDQ0207508.1"/>
    </source>
</evidence>
<protein>
    <submittedName>
        <fullName evidence="1">Uncharacterized protein</fullName>
    </submittedName>
</protein>
<dbReference type="EMBL" id="JAUSUA010000003">
    <property type="protein sequence ID" value="MDQ0207508.1"/>
    <property type="molecule type" value="Genomic_DNA"/>
</dbReference>
<dbReference type="Proteomes" id="UP001225034">
    <property type="component" value="Unassembled WGS sequence"/>
</dbReference>
<accession>A0ABT9YIS6</accession>
<comment type="caution">
    <text evidence="1">The sequence shown here is derived from an EMBL/GenBank/DDBJ whole genome shotgun (WGS) entry which is preliminary data.</text>
</comment>
<keyword evidence="2" id="KW-1185">Reference proteome</keyword>
<sequence length="94" mass="11283">MVFNFFNGSQEQLEQTEDSVYEYLTEEQNYQDEEIESIRSEYNWRNDKNDERGAYQAFVTFSDEQDYEYQYIYNDIDGVTQIGRDEGVGNHSED</sequence>
<proteinExistence type="predicted"/>
<organism evidence="1 2">
    <name type="scientific">Alkalicoccobacillus murimartini</name>
    <dbReference type="NCBI Taxonomy" id="171685"/>
    <lineage>
        <taxon>Bacteria</taxon>
        <taxon>Bacillati</taxon>
        <taxon>Bacillota</taxon>
        <taxon>Bacilli</taxon>
        <taxon>Bacillales</taxon>
        <taxon>Bacillaceae</taxon>
        <taxon>Alkalicoccobacillus</taxon>
    </lineage>
</organism>
<reference evidence="1 2" key="1">
    <citation type="submission" date="2023-07" db="EMBL/GenBank/DDBJ databases">
        <title>Genomic Encyclopedia of Type Strains, Phase IV (KMG-IV): sequencing the most valuable type-strain genomes for metagenomic binning, comparative biology and taxonomic classification.</title>
        <authorList>
            <person name="Goeker M."/>
        </authorList>
    </citation>
    <scope>NUCLEOTIDE SEQUENCE [LARGE SCALE GENOMIC DNA]</scope>
    <source>
        <strain evidence="1 2">DSM 19154</strain>
    </source>
</reference>
<gene>
    <name evidence="1" type="ORF">J2S05_002309</name>
</gene>
<name>A0ABT9YIS6_9BACI</name>
<evidence type="ECO:0000313" key="2">
    <source>
        <dbReference type="Proteomes" id="UP001225034"/>
    </source>
</evidence>